<dbReference type="AlphaFoldDB" id="A0A7W9PDE6"/>
<organism evidence="3 4">
    <name type="scientific">Nocardia transvalensis</name>
    <dbReference type="NCBI Taxonomy" id="37333"/>
    <lineage>
        <taxon>Bacteria</taxon>
        <taxon>Bacillati</taxon>
        <taxon>Actinomycetota</taxon>
        <taxon>Actinomycetes</taxon>
        <taxon>Mycobacteriales</taxon>
        <taxon>Nocardiaceae</taxon>
        <taxon>Nocardia</taxon>
    </lineage>
</organism>
<evidence type="ECO:0008006" key="5">
    <source>
        <dbReference type="Google" id="ProtNLM"/>
    </source>
</evidence>
<feature type="transmembrane region" description="Helical" evidence="2">
    <location>
        <begin position="42"/>
        <end position="63"/>
    </location>
</feature>
<feature type="region of interest" description="Disordered" evidence="1">
    <location>
        <begin position="211"/>
        <end position="240"/>
    </location>
</feature>
<protein>
    <recommendedName>
        <fullName evidence="5">DUF3592 domain-containing protein</fullName>
    </recommendedName>
</protein>
<keyword evidence="2" id="KW-0812">Transmembrane</keyword>
<dbReference type="Proteomes" id="UP000540412">
    <property type="component" value="Unassembled WGS sequence"/>
</dbReference>
<reference evidence="3 4" key="1">
    <citation type="submission" date="2020-08" db="EMBL/GenBank/DDBJ databases">
        <title>Sequencing the genomes of 1000 actinobacteria strains.</title>
        <authorList>
            <person name="Klenk H.-P."/>
        </authorList>
    </citation>
    <scope>NUCLEOTIDE SEQUENCE [LARGE SCALE GENOMIC DNA]</scope>
    <source>
        <strain evidence="3 4">DSM 43582</strain>
    </source>
</reference>
<proteinExistence type="predicted"/>
<feature type="compositionally biased region" description="Basic residues" evidence="1">
    <location>
        <begin position="213"/>
        <end position="240"/>
    </location>
</feature>
<gene>
    <name evidence="3" type="ORF">BJY24_002934</name>
</gene>
<sequence>MTLTVGAPPTRKSTVALGVGFLTGGVGGASVAAFVVGCIAENVLLCVVGVGVASVYGLCFFLVGRRRRVREAAVVPRTALAMIESLRAVRGETSDVPVHFDLTVAPDGETPYRVEIRQDINLVELPDYRPRGIVVVTYPPDRPWRVRIVKRPTPEWEERAAGARLDSASGPALNGDAPEGCAGGFVTLLGLLLGAAGWCCCSGRISSIGMPWRSRRPPRRRPRSCRRGPARSRWGRGSRC</sequence>
<dbReference type="EMBL" id="JACHIT010000001">
    <property type="protein sequence ID" value="MBB5914067.1"/>
    <property type="molecule type" value="Genomic_DNA"/>
</dbReference>
<keyword evidence="2" id="KW-1133">Transmembrane helix</keyword>
<comment type="caution">
    <text evidence="3">The sequence shown here is derived from an EMBL/GenBank/DDBJ whole genome shotgun (WGS) entry which is preliminary data.</text>
</comment>
<keyword evidence="4" id="KW-1185">Reference proteome</keyword>
<evidence type="ECO:0000313" key="4">
    <source>
        <dbReference type="Proteomes" id="UP000540412"/>
    </source>
</evidence>
<accession>A0A7W9PDE6</accession>
<feature type="transmembrane region" description="Helical" evidence="2">
    <location>
        <begin position="15"/>
        <end position="36"/>
    </location>
</feature>
<name>A0A7W9PDE6_9NOCA</name>
<keyword evidence="2" id="KW-0472">Membrane</keyword>
<evidence type="ECO:0000256" key="1">
    <source>
        <dbReference type="SAM" id="MobiDB-lite"/>
    </source>
</evidence>
<evidence type="ECO:0000256" key="2">
    <source>
        <dbReference type="SAM" id="Phobius"/>
    </source>
</evidence>
<evidence type="ECO:0000313" key="3">
    <source>
        <dbReference type="EMBL" id="MBB5914067.1"/>
    </source>
</evidence>